<evidence type="ECO:0000313" key="10">
    <source>
        <dbReference type="Proteomes" id="UP000194933"/>
    </source>
</evidence>
<keyword evidence="6" id="KW-1133">Transmembrane helix</keyword>
<keyword evidence="4" id="KW-0572">Peptidoglycan-anchor</keyword>
<sequence length="988" mass="109207">MNRKKILHLATSILITTNLSCNSMITTVVRAEVEDSEETTLSETDEVEEKTTSIEQETTISTTSEEATGTVKAITDEKINEKEVTEDDTKGNIPDPSERTECFELNGPAAISESDDIANGIFGTSPWRIDQHGVLYIGEGTLDATTMDARAPWFTQRSVIQKIVFTGPVVAHRDSIGLFFDLNQLTSIENLSYLDTSQVVDMSYFFAWCRQLTALDLSNFDTSKVLSMSHMFDGASALQRLDLTSFNTSNVTDMSQMFYGSISLDFLDISSFDTRNVTTMSYMFYNCSSLKELTVSHFETENVTDFNHMFGGCVNLGLLDVSGFVTSRATDLSFMFQNCSSLIDLDVTHFETSQVEYMHYMFYGCSGLKKLDVTNFDTANVTSMYYMFYGCADLTELDVSDFDTGKVRTTSYMFDGCENLKTIDVSNFNTENVRFMRGMFRNCMSLTELDLSNFQTDKVEWMQEMLAGTTVLSKLSLGVAIGFSSDADLPEIITSEHYTGKWQNVGNGTIDRPAGEHVLTSNELLTTYQGSMADTYVWQPIIGETIQAIDSLLYVGDTWQPIDNFVSATDKDGNLIEFEEGMVSGTVDTTKVGEYPVTYTNGSASQEIIVTVKENGETIEAKDSELYVGEEWRPSENFISATNKAGEPIEFEEGMVSGTVDTTKVGEYPVTYTNGDASQEIIVTVKENGETIEAKDSELYVGEEWRPSENFISATNKAGEPIEFEEEMVSGTVDTTKVGEYPVTYTNGDASKEIIVTVKENGETIEAKDSELYVGEEWRPSENFISATNKAGESITFEEVTVSGTVDTTKAGEYPVTYVNGNVTQTITVRVKESAELIQTRDTQLYVGDIWNARDNFVSATNKAGQPIEFKEDMVRGTVDTDKPGTYIVYFTNGKATATSQVTVVQKNTNETNNGDQNTDEPSQSETTGESNKNSNGKTSPTTPKINSSDAKSGLPKTGEKKSTAIFLGMGIVACVFVTFIYKKKRGQ</sequence>
<feature type="compositionally biased region" description="Low complexity" evidence="5">
    <location>
        <begin position="53"/>
        <end position="70"/>
    </location>
</feature>
<keyword evidence="2" id="KW-0964">Secreted</keyword>
<feature type="region of interest" description="Disordered" evidence="5">
    <location>
        <begin position="34"/>
        <end position="100"/>
    </location>
</feature>
<feature type="region of interest" description="Disordered" evidence="5">
    <location>
        <begin position="908"/>
        <end position="959"/>
    </location>
</feature>
<dbReference type="InterPro" id="IPR019931">
    <property type="entry name" value="LPXTG_anchor"/>
</dbReference>
<keyword evidence="10" id="KW-1185">Reference proteome</keyword>
<reference evidence="9 10" key="1">
    <citation type="submission" date="2017-05" db="EMBL/GenBank/DDBJ databases">
        <title>The Genome Sequence of Enterococcus sp. 10A9_DIV0425.</title>
        <authorList>
            <consortium name="The Broad Institute Genomics Platform"/>
            <consortium name="The Broad Institute Genomic Center for Infectious Diseases"/>
            <person name="Earl A."/>
            <person name="Manson A."/>
            <person name="Schwartman J."/>
            <person name="Gilmore M."/>
            <person name="Abouelleil A."/>
            <person name="Cao P."/>
            <person name="Chapman S."/>
            <person name="Cusick C."/>
            <person name="Shea T."/>
            <person name="Young S."/>
            <person name="Neafsey D."/>
            <person name="Nusbaum C."/>
            <person name="Birren B."/>
        </authorList>
    </citation>
    <scope>NUCLEOTIDE SEQUENCE [LARGE SCALE GENOMIC DNA]</scope>
    <source>
        <strain evidence="9 10">10A9_DIV0425</strain>
    </source>
</reference>
<keyword evidence="6" id="KW-0812">Transmembrane</keyword>
<evidence type="ECO:0000259" key="8">
    <source>
        <dbReference type="Pfam" id="PF07523"/>
    </source>
</evidence>
<feature type="domain" description="Ig-like" evidence="8">
    <location>
        <begin position="547"/>
        <end position="612"/>
    </location>
</feature>
<evidence type="ECO:0000256" key="3">
    <source>
        <dbReference type="ARBA" id="ARBA00022729"/>
    </source>
</evidence>
<dbReference type="InterPro" id="IPR032675">
    <property type="entry name" value="LRR_dom_sf"/>
</dbReference>
<dbReference type="Gene3D" id="3.80.10.10">
    <property type="entry name" value="Ribonuclease Inhibitor"/>
    <property type="match status" value="2"/>
</dbReference>
<dbReference type="InterPro" id="IPR013783">
    <property type="entry name" value="Ig-like_fold"/>
</dbReference>
<dbReference type="RefSeq" id="WP_086284000.1">
    <property type="nucleotide sequence ID" value="NZ_NGMO01000001.1"/>
</dbReference>
<evidence type="ECO:0008006" key="11">
    <source>
        <dbReference type="Google" id="ProtNLM"/>
    </source>
</evidence>
<dbReference type="NCBIfam" id="TIGR01167">
    <property type="entry name" value="LPXTG_anchor"/>
    <property type="match status" value="1"/>
</dbReference>
<evidence type="ECO:0000313" key="9">
    <source>
        <dbReference type="EMBL" id="OTP12587.1"/>
    </source>
</evidence>
<gene>
    <name evidence="9" type="ORF">A5844_000820</name>
</gene>
<dbReference type="Pfam" id="PF03382">
    <property type="entry name" value="DUF285"/>
    <property type="match status" value="3"/>
</dbReference>
<feature type="transmembrane region" description="Helical" evidence="6">
    <location>
        <begin position="965"/>
        <end position="982"/>
    </location>
</feature>
<dbReference type="SUPFAM" id="SSF52058">
    <property type="entry name" value="L domain-like"/>
    <property type="match status" value="1"/>
</dbReference>
<feature type="domain" description="Gram-positive cocci surface proteins LPxTG" evidence="7">
    <location>
        <begin position="949"/>
        <end position="986"/>
    </location>
</feature>
<dbReference type="Proteomes" id="UP000194933">
    <property type="component" value="Unassembled WGS sequence"/>
</dbReference>
<dbReference type="Pfam" id="PF00746">
    <property type="entry name" value="Gram_pos_anchor"/>
    <property type="match status" value="1"/>
</dbReference>
<feature type="domain" description="Ig-like" evidence="8">
    <location>
        <begin position="839"/>
        <end position="904"/>
    </location>
</feature>
<dbReference type="InterPro" id="IPR005046">
    <property type="entry name" value="DUF285"/>
</dbReference>
<evidence type="ECO:0000259" key="7">
    <source>
        <dbReference type="Pfam" id="PF00746"/>
    </source>
</evidence>
<keyword evidence="1" id="KW-0134">Cell wall</keyword>
<keyword evidence="3" id="KW-0732">Signal</keyword>
<evidence type="ECO:0000256" key="4">
    <source>
        <dbReference type="ARBA" id="ARBA00023088"/>
    </source>
</evidence>
<evidence type="ECO:0000256" key="1">
    <source>
        <dbReference type="ARBA" id="ARBA00022512"/>
    </source>
</evidence>
<dbReference type="EMBL" id="NGMO01000001">
    <property type="protein sequence ID" value="OTP12587.1"/>
    <property type="molecule type" value="Genomic_DNA"/>
</dbReference>
<proteinExistence type="predicted"/>
<dbReference type="NCBIfam" id="TIGR02167">
    <property type="entry name" value="Liste_lipo_26"/>
    <property type="match status" value="9"/>
</dbReference>
<dbReference type="Pfam" id="PF07523">
    <property type="entry name" value="Big_3"/>
    <property type="match status" value="5"/>
</dbReference>
<organism evidence="9 10">
    <name type="scientific">Candidatus Enterococcus wittei</name>
    <dbReference type="NCBI Taxonomy" id="1987383"/>
    <lineage>
        <taxon>Bacteria</taxon>
        <taxon>Bacillati</taxon>
        <taxon>Bacillota</taxon>
        <taxon>Bacilli</taxon>
        <taxon>Lactobacillales</taxon>
        <taxon>Enterococcaceae</taxon>
        <taxon>Enterococcus</taxon>
    </lineage>
</organism>
<dbReference type="InterPro" id="IPR011889">
    <property type="entry name" value="Liste_lipo_26"/>
</dbReference>
<dbReference type="PANTHER" id="PTHR24373:SF275">
    <property type="entry name" value="TIR DOMAIN-CONTAINING PROTEIN"/>
    <property type="match status" value="1"/>
</dbReference>
<dbReference type="Gene3D" id="2.60.40.10">
    <property type="entry name" value="Immunoglobulins"/>
    <property type="match status" value="5"/>
</dbReference>
<protein>
    <recommendedName>
        <fullName evidence="11">Gram-positive cocci surface proteins LPxTG domain-containing protein</fullName>
    </recommendedName>
</protein>
<feature type="domain" description="Ig-like" evidence="8">
    <location>
        <begin position="692"/>
        <end position="758"/>
    </location>
</feature>
<evidence type="ECO:0000256" key="2">
    <source>
        <dbReference type="ARBA" id="ARBA00022525"/>
    </source>
</evidence>
<feature type="domain" description="Ig-like" evidence="8">
    <location>
        <begin position="765"/>
        <end position="831"/>
    </location>
</feature>
<evidence type="ECO:0000256" key="6">
    <source>
        <dbReference type="SAM" id="Phobius"/>
    </source>
</evidence>
<name>A0A2C9XSA3_9ENTE</name>
<feature type="domain" description="Ig-like" evidence="8">
    <location>
        <begin position="619"/>
        <end position="685"/>
    </location>
</feature>
<evidence type="ECO:0000256" key="5">
    <source>
        <dbReference type="SAM" id="MobiDB-lite"/>
    </source>
</evidence>
<feature type="compositionally biased region" description="Polar residues" evidence="5">
    <location>
        <begin position="908"/>
        <end position="951"/>
    </location>
</feature>
<dbReference type="AlphaFoldDB" id="A0A2C9XSA3"/>
<dbReference type="InterPro" id="IPR022038">
    <property type="entry name" value="Ig-like_bact"/>
</dbReference>
<comment type="caution">
    <text evidence="9">The sequence shown here is derived from an EMBL/GenBank/DDBJ whole genome shotgun (WGS) entry which is preliminary data.</text>
</comment>
<keyword evidence="6" id="KW-0472">Membrane</keyword>
<accession>A0A2C9XSA3</accession>
<feature type="compositionally biased region" description="Basic and acidic residues" evidence="5">
    <location>
        <begin position="74"/>
        <end position="100"/>
    </location>
</feature>
<feature type="compositionally biased region" description="Acidic residues" evidence="5">
    <location>
        <begin position="34"/>
        <end position="48"/>
    </location>
</feature>
<dbReference type="STRING" id="1987383.A5844_000820"/>
<dbReference type="PANTHER" id="PTHR24373">
    <property type="entry name" value="SLIT RELATED LEUCINE-RICH REPEAT NEURONAL PROTEIN"/>
    <property type="match status" value="1"/>
</dbReference>
<dbReference type="InterPro" id="IPR050328">
    <property type="entry name" value="Dev_Immune_Receptor"/>
</dbReference>